<reference evidence="2" key="1">
    <citation type="submission" date="2013-02" db="EMBL/GenBank/DDBJ databases">
        <authorList>
            <person name="Hughes D."/>
        </authorList>
    </citation>
    <scope>NUCLEOTIDE SEQUENCE</scope>
    <source>
        <strain>Durham</strain>
        <strain evidence="2">NC isolate 2 -- Noor lab</strain>
    </source>
</reference>
<sequence length="59" mass="7150">MLLFFEIRALVSRGIDSWSMKCRLYSNKVFEDMTHRYKFADFEQTCDVDDERCLVYDVL</sequence>
<evidence type="ECO:0000313" key="1">
    <source>
        <dbReference type="EnsemblMetazoa" id="MESCA000007-PA"/>
    </source>
</evidence>
<dbReference type="EMBL" id="CAQQ02187144">
    <property type="status" value="NOT_ANNOTATED_CDS"/>
    <property type="molecule type" value="Genomic_DNA"/>
</dbReference>
<dbReference type="Proteomes" id="UP000015102">
    <property type="component" value="Unassembled WGS sequence"/>
</dbReference>
<accession>T1G9W6</accession>
<name>T1G9W6_MEGSC</name>
<keyword evidence="2" id="KW-1185">Reference proteome</keyword>
<dbReference type="EnsemblMetazoa" id="MESCA000007-RA">
    <property type="protein sequence ID" value="MESCA000007-PA"/>
    <property type="gene ID" value="MESCA000007"/>
</dbReference>
<proteinExistence type="predicted"/>
<dbReference type="AlphaFoldDB" id="T1G9W6"/>
<dbReference type="HOGENOM" id="CLU_2963451_0_0_1"/>
<organism evidence="1 2">
    <name type="scientific">Megaselia scalaris</name>
    <name type="common">Humpbacked fly</name>
    <name type="synonym">Phora scalaris</name>
    <dbReference type="NCBI Taxonomy" id="36166"/>
    <lineage>
        <taxon>Eukaryota</taxon>
        <taxon>Metazoa</taxon>
        <taxon>Ecdysozoa</taxon>
        <taxon>Arthropoda</taxon>
        <taxon>Hexapoda</taxon>
        <taxon>Insecta</taxon>
        <taxon>Pterygota</taxon>
        <taxon>Neoptera</taxon>
        <taxon>Endopterygota</taxon>
        <taxon>Diptera</taxon>
        <taxon>Brachycera</taxon>
        <taxon>Muscomorpha</taxon>
        <taxon>Platypezoidea</taxon>
        <taxon>Phoridae</taxon>
        <taxon>Megaseliini</taxon>
        <taxon>Megaselia</taxon>
    </lineage>
</organism>
<reference evidence="1" key="2">
    <citation type="submission" date="2015-06" db="UniProtKB">
        <authorList>
            <consortium name="EnsemblMetazoa"/>
        </authorList>
    </citation>
    <scope>IDENTIFICATION</scope>
</reference>
<evidence type="ECO:0000313" key="2">
    <source>
        <dbReference type="Proteomes" id="UP000015102"/>
    </source>
</evidence>
<protein>
    <submittedName>
        <fullName evidence="1">Uncharacterized protein</fullName>
    </submittedName>
</protein>